<evidence type="ECO:0000259" key="1">
    <source>
        <dbReference type="PROSITE" id="PS51845"/>
    </source>
</evidence>
<proteinExistence type="predicted"/>
<dbReference type="EMBL" id="JAFHDT010000004">
    <property type="protein sequence ID" value="KAI7810459.1"/>
    <property type="molecule type" value="Genomic_DNA"/>
</dbReference>
<comment type="caution">
    <text evidence="2">The sequence shown here is derived from an EMBL/GenBank/DDBJ whole genome shotgun (WGS) entry which is preliminary data.</text>
</comment>
<dbReference type="AlphaFoldDB" id="A0A9W7WYC3"/>
<feature type="domain" description="PDEase" evidence="1">
    <location>
        <begin position="105"/>
        <end position="163"/>
    </location>
</feature>
<name>A0A9W7WYC3_TRIRA</name>
<dbReference type="InterPro" id="IPR002073">
    <property type="entry name" value="PDEase_catalytic_dom"/>
</dbReference>
<reference evidence="2" key="1">
    <citation type="submission" date="2021-02" db="EMBL/GenBank/DDBJ databases">
        <title>Comparative genomics reveals that relaxation of natural selection precedes convergent phenotypic evolution of cavefish.</title>
        <authorList>
            <person name="Peng Z."/>
        </authorList>
    </citation>
    <scope>NUCLEOTIDE SEQUENCE</scope>
    <source>
        <tissue evidence="2">Muscle</tissue>
    </source>
</reference>
<organism evidence="2 3">
    <name type="scientific">Triplophysa rosa</name>
    <name type="common">Cave loach</name>
    <dbReference type="NCBI Taxonomy" id="992332"/>
    <lineage>
        <taxon>Eukaryota</taxon>
        <taxon>Metazoa</taxon>
        <taxon>Chordata</taxon>
        <taxon>Craniata</taxon>
        <taxon>Vertebrata</taxon>
        <taxon>Euteleostomi</taxon>
        <taxon>Actinopterygii</taxon>
        <taxon>Neopterygii</taxon>
        <taxon>Teleostei</taxon>
        <taxon>Ostariophysi</taxon>
        <taxon>Cypriniformes</taxon>
        <taxon>Nemacheilidae</taxon>
        <taxon>Triplophysa</taxon>
    </lineage>
</organism>
<dbReference type="GO" id="GO:0004114">
    <property type="term" value="F:3',5'-cyclic-nucleotide phosphodiesterase activity"/>
    <property type="evidence" value="ECO:0007669"/>
    <property type="project" value="InterPro"/>
</dbReference>
<accession>A0A9W7WYC3</accession>
<keyword evidence="3" id="KW-1185">Reference proteome</keyword>
<evidence type="ECO:0000313" key="2">
    <source>
        <dbReference type="EMBL" id="KAI7810459.1"/>
    </source>
</evidence>
<protein>
    <recommendedName>
        <fullName evidence="1">PDEase domain-containing protein</fullName>
    </recommendedName>
</protein>
<evidence type="ECO:0000313" key="3">
    <source>
        <dbReference type="Proteomes" id="UP001059041"/>
    </source>
</evidence>
<dbReference type="GO" id="GO:0007165">
    <property type="term" value="P:signal transduction"/>
    <property type="evidence" value="ECO:0007669"/>
    <property type="project" value="InterPro"/>
</dbReference>
<dbReference type="Proteomes" id="UP001059041">
    <property type="component" value="Linkage Group LG4"/>
</dbReference>
<dbReference type="PROSITE" id="PS51845">
    <property type="entry name" value="PDEASE_I_2"/>
    <property type="match status" value="1"/>
</dbReference>
<gene>
    <name evidence="2" type="ORF">IRJ41_002044</name>
</gene>
<sequence>MDSLCEYECIIRLWVWSCARKRSSGTCLDCFFSEQDEKVCQLANKRNAALPGTDVSSRADERFLEDFAVYCALGLEKFNTQQMGDKIRAKLDVTKEVLFYQISASQEELQALEEAIIPSADVLCLRDFGFSDFDMSQMAMAQAVVRMLLDLNLLQEFSIDYKE</sequence>